<keyword evidence="4 15" id="KW-0812">Transmembrane</keyword>
<dbReference type="FunFam" id="1.10.510.10:FF:000190">
    <property type="entry name" value="Proto-oncogene tyrosine-protein kinase receptor Ret"/>
    <property type="match status" value="1"/>
</dbReference>
<dbReference type="InterPro" id="IPR017441">
    <property type="entry name" value="Protein_kinase_ATP_BS"/>
</dbReference>
<evidence type="ECO:0000256" key="15">
    <source>
        <dbReference type="SAM" id="Phobius"/>
    </source>
</evidence>
<keyword evidence="9 15" id="KW-1133">Transmembrane helix</keyword>
<dbReference type="KEGG" id="aplc:110977552"/>
<evidence type="ECO:0000256" key="4">
    <source>
        <dbReference type="ARBA" id="ARBA00022692"/>
    </source>
</evidence>
<dbReference type="PANTHER" id="PTHR24416">
    <property type="entry name" value="TYROSINE-PROTEIN KINASE RECEPTOR"/>
    <property type="match status" value="1"/>
</dbReference>
<dbReference type="CTD" id="5979"/>
<keyword evidence="10 15" id="KW-0472">Membrane</keyword>
<accession>A0A8B7Y565</accession>
<evidence type="ECO:0000256" key="5">
    <source>
        <dbReference type="ARBA" id="ARBA00022729"/>
    </source>
</evidence>
<dbReference type="InterPro" id="IPR001245">
    <property type="entry name" value="Ser-Thr/Tyr_kinase_cat_dom"/>
</dbReference>
<evidence type="ECO:0000256" key="8">
    <source>
        <dbReference type="ARBA" id="ARBA00022840"/>
    </source>
</evidence>
<keyword evidence="5" id="KW-0732">Signal</keyword>
<dbReference type="PANTHER" id="PTHR24416:SF617">
    <property type="entry name" value="RET ONCOGENE, ISOFORM A"/>
    <property type="match status" value="1"/>
</dbReference>
<dbReference type="Pfam" id="PF22540">
    <property type="entry name" value="RET_CRD"/>
    <property type="match status" value="1"/>
</dbReference>
<dbReference type="OMA" id="QICKGMQ"/>
<dbReference type="RefSeq" id="XP_022087475.1">
    <property type="nucleotide sequence ID" value="XM_022231783.1"/>
</dbReference>
<dbReference type="PROSITE" id="PS00107">
    <property type="entry name" value="PROTEIN_KINASE_ATP"/>
    <property type="match status" value="1"/>
</dbReference>
<sequence length="1180" mass="131182">MVRLKHAICSIARSAFYTLRNTRTIMGFYPAAGPTLEYILLILMTRGITVSAEAVYFTMDTYTTTIAQDFPDHKAIARVYTRVISANASVVYALEVVQTSHTHQARTFQSPADDGEARHLFTIDQKTGIISLQQSTVTRGNLTGWNFTLQISAWTQRERLAISDLGSEPLARALVMVNMVASPLRCACFGEADYSFRLRVNAANGAFGALSFPPRCSHANGASFEYAFLPERSSDGLYIDNRTSELVLIRRSGAQLQSRNLTVKCTVEDAASDGDQKSDTRQIMIHVPDYNVSVRQNRSKGDRVERIWTHDPRVKNLHTIAVSLAGEHKDAYGFIGATNAPPSVDLAQSGARFIGEIIFNQTFSRCYEARHILTLVLLDGATRQAAAAQGVTITVEINLLAERNVLNLTLHRNASLYTRVAVLEFPSCPSMILEPPTSFLQDGGLLRLNRSSLFVFVGDTTPLTNENLTTYAAVAQRQVAWGGDRLATEMVLHIDIIGERKPDFRPECDLPQFTATCSRHNSPGKCVNSCGIGAPDGRCKWRQQKGRAHTTNFSTCSPDLNTCPDAVCDSLELFYPRLCPQDCIVTTEPNYAHMMTLNDNRRGIRSAIGPCSCELDGQRCICDNFLDHPVQRQTTQDLPPVDHTTVGLVSYPLLTTVSPSRLFSKPDDGSAGDDKCTFCDTLIAVMVASLVLGVLALLVYTRVSRGSPLRRLFSGRNYKPPAVIDGSDSRLNSVLSECSDDGLHLSKGSMTRLKTEFDPKWEFPRQNLVLDKVLGEGEFGCVVRAQALSIRGHTGYTTVAVKMLKGSYSADDLQDLITEMNLLKDLNHPNVVKLLGASTQRGPLYVIVEYCQHGCLRDFLRQNRQAAAYQQDDSSLHDYDKIQDEGNRSHIEWNNRNLLSFAWQICKGMQYLAMLKLVHRDLAARNILVAEGMVVKVSDFGLARDLYESGTYVKRSKSRIPMKWMAPESLFDNIYTTKTDVWSFGVLFWEILTMGAMPYPGIMSHKLCQMVRQGHRLERPDGCAEELYSVMQQCWHSDPNDRPDFDMLGTMLERIMEKDADYLDLSCSPYGDCSDEEASASGSGDVKSSSSVPLLQIPTSDSPGILPLSVSLKKDHQLMTDDRHLKEIIVEEETNVDSGPLYGDMDPCRLYSNINNNFIADHLCKTVSEPNLSSTDVFLE</sequence>
<evidence type="ECO:0000256" key="13">
    <source>
        <dbReference type="ARBA" id="ARBA00051243"/>
    </source>
</evidence>
<dbReference type="PRINTS" id="PR00109">
    <property type="entry name" value="TYRKINASE"/>
</dbReference>
<comment type="catalytic activity">
    <reaction evidence="13">
        <text>L-tyrosyl-[protein] + ATP = O-phospho-L-tyrosyl-[protein] + ADP + H(+)</text>
        <dbReference type="Rhea" id="RHEA:10596"/>
        <dbReference type="Rhea" id="RHEA-COMP:10136"/>
        <dbReference type="Rhea" id="RHEA-COMP:20101"/>
        <dbReference type="ChEBI" id="CHEBI:15378"/>
        <dbReference type="ChEBI" id="CHEBI:30616"/>
        <dbReference type="ChEBI" id="CHEBI:46858"/>
        <dbReference type="ChEBI" id="CHEBI:61978"/>
        <dbReference type="ChEBI" id="CHEBI:456216"/>
        <dbReference type="EC" id="2.7.10.1"/>
    </reaction>
</comment>
<dbReference type="SMART" id="SM00219">
    <property type="entry name" value="TyrKc"/>
    <property type="match status" value="1"/>
</dbReference>
<dbReference type="GO" id="GO:0005524">
    <property type="term" value="F:ATP binding"/>
    <property type="evidence" value="ECO:0007669"/>
    <property type="project" value="UniProtKB-UniRule"/>
</dbReference>
<dbReference type="FunFam" id="3.30.200.20:FF:000234">
    <property type="entry name" value="Proto-oncogene tyrosine-protein kinase receptor Ret"/>
    <property type="match status" value="1"/>
</dbReference>
<gene>
    <name evidence="18" type="primary">LOC110977552</name>
</gene>
<dbReference type="OrthoDB" id="5984265at2759"/>
<dbReference type="Gene3D" id="3.30.200.20">
    <property type="entry name" value="Phosphorylase Kinase, domain 1"/>
    <property type="match status" value="1"/>
</dbReference>
<evidence type="ECO:0000256" key="10">
    <source>
        <dbReference type="ARBA" id="ARBA00023136"/>
    </source>
</evidence>
<dbReference type="InterPro" id="IPR000719">
    <property type="entry name" value="Prot_kinase_dom"/>
</dbReference>
<feature type="transmembrane region" description="Helical" evidence="15">
    <location>
        <begin position="682"/>
        <end position="701"/>
    </location>
</feature>
<reference evidence="18" key="1">
    <citation type="submission" date="2025-08" db="UniProtKB">
        <authorList>
            <consortium name="RefSeq"/>
        </authorList>
    </citation>
    <scope>IDENTIFICATION</scope>
</reference>
<dbReference type="GO" id="GO:0007169">
    <property type="term" value="P:cell surface receptor protein tyrosine kinase signaling pathway"/>
    <property type="evidence" value="ECO:0007669"/>
    <property type="project" value="TreeGrafter"/>
</dbReference>
<protein>
    <recommendedName>
        <fullName evidence="2">receptor protein-tyrosine kinase</fullName>
        <ecNumber evidence="2">2.7.10.1</ecNumber>
    </recommendedName>
</protein>
<dbReference type="Gene3D" id="1.10.510.10">
    <property type="entry name" value="Transferase(Phosphotransferase) domain 1"/>
    <property type="match status" value="1"/>
</dbReference>
<dbReference type="AlphaFoldDB" id="A0A8B7Y565"/>
<keyword evidence="6 14" id="KW-0547">Nucleotide-binding</keyword>
<comment type="subcellular location">
    <subcellularLocation>
        <location evidence="1">Membrane</location>
        <topology evidence="1">Single-pass type I membrane protein</topology>
    </subcellularLocation>
</comment>
<dbReference type="GO" id="GO:0043235">
    <property type="term" value="C:receptor complex"/>
    <property type="evidence" value="ECO:0007669"/>
    <property type="project" value="TreeGrafter"/>
</dbReference>
<keyword evidence="17" id="KW-1185">Reference proteome</keyword>
<dbReference type="Proteomes" id="UP000694845">
    <property type="component" value="Unplaced"/>
</dbReference>
<keyword evidence="7" id="KW-0418">Kinase</keyword>
<dbReference type="InterPro" id="IPR020635">
    <property type="entry name" value="Tyr_kinase_cat_dom"/>
</dbReference>
<evidence type="ECO:0000256" key="7">
    <source>
        <dbReference type="ARBA" id="ARBA00022777"/>
    </source>
</evidence>
<evidence type="ECO:0000313" key="18">
    <source>
        <dbReference type="RefSeq" id="XP_022087475.1"/>
    </source>
</evidence>
<evidence type="ECO:0000256" key="14">
    <source>
        <dbReference type="PROSITE-ProRule" id="PRU10141"/>
    </source>
</evidence>
<dbReference type="PROSITE" id="PS00109">
    <property type="entry name" value="PROTEIN_KINASE_TYR"/>
    <property type="match status" value="1"/>
</dbReference>
<dbReference type="SUPFAM" id="SSF56112">
    <property type="entry name" value="Protein kinase-like (PK-like)"/>
    <property type="match status" value="1"/>
</dbReference>
<evidence type="ECO:0000256" key="12">
    <source>
        <dbReference type="ARBA" id="ARBA00023180"/>
    </source>
</evidence>
<dbReference type="InterPro" id="IPR011009">
    <property type="entry name" value="Kinase-like_dom_sf"/>
</dbReference>
<evidence type="ECO:0000259" key="16">
    <source>
        <dbReference type="PROSITE" id="PS50011"/>
    </source>
</evidence>
<evidence type="ECO:0000256" key="9">
    <source>
        <dbReference type="ARBA" id="ARBA00022989"/>
    </source>
</evidence>
<feature type="binding site" evidence="14">
    <location>
        <position position="802"/>
    </location>
    <ligand>
        <name>ATP</name>
        <dbReference type="ChEBI" id="CHEBI:30616"/>
    </ligand>
</feature>
<keyword evidence="12" id="KW-0325">Glycoprotein</keyword>
<dbReference type="PROSITE" id="PS50011">
    <property type="entry name" value="PROTEIN_KINASE_DOM"/>
    <property type="match status" value="1"/>
</dbReference>
<dbReference type="InterPro" id="IPR050122">
    <property type="entry name" value="RTK"/>
</dbReference>
<keyword evidence="3" id="KW-0808">Transferase</keyword>
<dbReference type="EC" id="2.7.10.1" evidence="2"/>
<keyword evidence="8 14" id="KW-0067">ATP-binding</keyword>
<feature type="domain" description="Protein kinase" evidence="16">
    <location>
        <begin position="768"/>
        <end position="1063"/>
    </location>
</feature>
<keyword evidence="11" id="KW-0829">Tyrosine-protein kinase</keyword>
<dbReference type="GeneID" id="110977552"/>
<dbReference type="Pfam" id="PF07714">
    <property type="entry name" value="PK_Tyr_Ser-Thr"/>
    <property type="match status" value="1"/>
</dbReference>
<evidence type="ECO:0000313" key="17">
    <source>
        <dbReference type="Proteomes" id="UP000694845"/>
    </source>
</evidence>
<evidence type="ECO:0000256" key="1">
    <source>
        <dbReference type="ARBA" id="ARBA00004479"/>
    </source>
</evidence>
<dbReference type="GO" id="GO:0005886">
    <property type="term" value="C:plasma membrane"/>
    <property type="evidence" value="ECO:0007669"/>
    <property type="project" value="TreeGrafter"/>
</dbReference>
<evidence type="ECO:0000256" key="3">
    <source>
        <dbReference type="ARBA" id="ARBA00022679"/>
    </source>
</evidence>
<organism evidence="17 18">
    <name type="scientific">Acanthaster planci</name>
    <name type="common">Crown-of-thorns starfish</name>
    <dbReference type="NCBI Taxonomy" id="133434"/>
    <lineage>
        <taxon>Eukaryota</taxon>
        <taxon>Metazoa</taxon>
        <taxon>Echinodermata</taxon>
        <taxon>Eleutherozoa</taxon>
        <taxon>Asterozoa</taxon>
        <taxon>Asteroidea</taxon>
        <taxon>Valvatacea</taxon>
        <taxon>Valvatida</taxon>
        <taxon>Acanthasteridae</taxon>
        <taxon>Acanthaster</taxon>
    </lineage>
</organism>
<dbReference type="GO" id="GO:0004714">
    <property type="term" value="F:transmembrane receptor protein tyrosine kinase activity"/>
    <property type="evidence" value="ECO:0007669"/>
    <property type="project" value="UniProtKB-EC"/>
</dbReference>
<evidence type="ECO:0000256" key="11">
    <source>
        <dbReference type="ARBA" id="ARBA00023137"/>
    </source>
</evidence>
<evidence type="ECO:0000256" key="6">
    <source>
        <dbReference type="ARBA" id="ARBA00022741"/>
    </source>
</evidence>
<name>A0A8B7Y565_ACAPL</name>
<evidence type="ECO:0000256" key="2">
    <source>
        <dbReference type="ARBA" id="ARBA00011902"/>
    </source>
</evidence>
<proteinExistence type="predicted"/>
<dbReference type="InterPro" id="IPR055162">
    <property type="entry name" value="RET_CRD"/>
</dbReference>
<dbReference type="InterPro" id="IPR008266">
    <property type="entry name" value="Tyr_kinase_AS"/>
</dbReference>